<protein>
    <submittedName>
        <fullName evidence="3">Putative sucrose utilization protein SUC1</fullName>
    </submittedName>
</protein>
<feature type="region of interest" description="Disordered" evidence="2">
    <location>
        <begin position="1"/>
        <end position="24"/>
    </location>
</feature>
<evidence type="ECO:0000256" key="1">
    <source>
        <dbReference type="ARBA" id="ARBA00023242"/>
    </source>
</evidence>
<dbReference type="Proteomes" id="UP000038010">
    <property type="component" value="Unassembled WGS sequence"/>
</dbReference>
<evidence type="ECO:0000313" key="4">
    <source>
        <dbReference type="Proteomes" id="UP000038010"/>
    </source>
</evidence>
<name>A0A0N0NJC8_9EURO</name>
<dbReference type="InterPro" id="IPR050797">
    <property type="entry name" value="Carb_Metab_Trans_Reg"/>
</dbReference>
<reference evidence="3 4" key="1">
    <citation type="submission" date="2015-06" db="EMBL/GenBank/DDBJ databases">
        <title>Draft genome of the ant-associated black yeast Phialophora attae CBS 131958.</title>
        <authorList>
            <person name="Moreno L.F."/>
            <person name="Stielow B.J."/>
            <person name="de Hoog S."/>
            <person name="Vicente V.A."/>
            <person name="Weiss V.A."/>
            <person name="de Vries M."/>
            <person name="Cruz L.M."/>
            <person name="Souza E.M."/>
        </authorList>
    </citation>
    <scope>NUCLEOTIDE SEQUENCE [LARGE SCALE GENOMIC DNA]</scope>
    <source>
        <strain evidence="3 4">CBS 131958</strain>
    </source>
</reference>
<organism evidence="3 4">
    <name type="scientific">Cyphellophora attinorum</name>
    <dbReference type="NCBI Taxonomy" id="1664694"/>
    <lineage>
        <taxon>Eukaryota</taxon>
        <taxon>Fungi</taxon>
        <taxon>Dikarya</taxon>
        <taxon>Ascomycota</taxon>
        <taxon>Pezizomycotina</taxon>
        <taxon>Eurotiomycetes</taxon>
        <taxon>Chaetothyriomycetidae</taxon>
        <taxon>Chaetothyriales</taxon>
        <taxon>Cyphellophoraceae</taxon>
        <taxon>Cyphellophora</taxon>
    </lineage>
</organism>
<dbReference type="CDD" id="cd12148">
    <property type="entry name" value="fungal_TF_MHR"/>
    <property type="match status" value="1"/>
</dbReference>
<dbReference type="AlphaFoldDB" id="A0A0N0NJC8"/>
<evidence type="ECO:0000256" key="2">
    <source>
        <dbReference type="SAM" id="MobiDB-lite"/>
    </source>
</evidence>
<dbReference type="RefSeq" id="XP_017996794.1">
    <property type="nucleotide sequence ID" value="XM_018140695.1"/>
</dbReference>
<proteinExistence type="predicted"/>
<feature type="region of interest" description="Disordered" evidence="2">
    <location>
        <begin position="56"/>
        <end position="95"/>
    </location>
</feature>
<feature type="compositionally biased region" description="Polar residues" evidence="2">
    <location>
        <begin position="71"/>
        <end position="95"/>
    </location>
</feature>
<sequence length="505" mass="55994">MEGTSPDVLHRGVLQTRIPTDSDNKAGQLFTVSELADYVLNQTSGDSIHSADVAIQSPSRPPILSPPIPSGQRSTLTSPRQPSSTPTLSDSHQTQSLFRSSSNASDFSAGLDGASLAVAVGLPVRYGPTILECVEVYFGSLYHVVNVVHEPSFRRLLARPSQLSLVQRCFVLAFCAASILREACKHGEAISDDVKEKGIRFLEQCFTLRASIDFIEEQTPLVVTMSYFLHLSSACLEKVKSSGHFLREAISFGMGLSLHEREQPNNLYDADLICARRTLALLSVTERAMAVLIDVPAILLRTPPSLPSVFFDAEDANTLDAFECLYSLFSLLNPTILGYWSSGRLENEAHRDTLRDMIEGVQHQLASRSLIDRPLPDIPRADILVTQQWLRLILWQISNRLSLLSTLSPDPAFTYNYPIQIAKDLCLVLESLTEDAIAHHHFSIYCKIFEIAYSLMDILNLAGRQKDGPGVHELRVLFGILANTPVTSMWYSKILMERTIAQEPV</sequence>
<dbReference type="VEuPathDB" id="FungiDB:AB675_11817"/>
<dbReference type="EMBL" id="LFJN01000028">
    <property type="protein sequence ID" value="KPI36831.1"/>
    <property type="molecule type" value="Genomic_DNA"/>
</dbReference>
<keyword evidence="4" id="KW-1185">Reference proteome</keyword>
<accession>A0A0N0NJC8</accession>
<dbReference type="GeneID" id="28732576"/>
<dbReference type="OrthoDB" id="4132249at2759"/>
<feature type="compositionally biased region" description="Pro residues" evidence="2">
    <location>
        <begin position="59"/>
        <end position="69"/>
    </location>
</feature>
<dbReference type="PANTHER" id="PTHR31668:SF20">
    <property type="entry name" value="ZN(II)2CYS6 TRANSCRIPTION FACTOR (EUROFUNG)"/>
    <property type="match status" value="1"/>
</dbReference>
<evidence type="ECO:0000313" key="3">
    <source>
        <dbReference type="EMBL" id="KPI36831.1"/>
    </source>
</evidence>
<comment type="caution">
    <text evidence="3">The sequence shown here is derived from an EMBL/GenBank/DDBJ whole genome shotgun (WGS) entry which is preliminary data.</text>
</comment>
<gene>
    <name evidence="3" type="ORF">AB675_11817</name>
</gene>
<dbReference type="PANTHER" id="PTHR31668">
    <property type="entry name" value="GLUCOSE TRANSPORT TRANSCRIPTION REGULATOR RGT1-RELATED-RELATED"/>
    <property type="match status" value="1"/>
</dbReference>
<keyword evidence="1" id="KW-0539">Nucleus</keyword>